<dbReference type="Proteomes" id="UP001497382">
    <property type="component" value="Unassembled WGS sequence"/>
</dbReference>
<evidence type="ECO:0000313" key="1">
    <source>
        <dbReference type="EMBL" id="CAL1299237.1"/>
    </source>
</evidence>
<evidence type="ECO:0000313" key="2">
    <source>
        <dbReference type="Proteomes" id="UP001497382"/>
    </source>
</evidence>
<keyword evidence="2" id="KW-1185">Reference proteome</keyword>
<comment type="caution">
    <text evidence="1">The sequence shown here is derived from an EMBL/GenBank/DDBJ whole genome shotgun (WGS) entry which is preliminary data.</text>
</comment>
<feature type="non-terminal residue" evidence="1">
    <location>
        <position position="43"/>
    </location>
</feature>
<dbReference type="EMBL" id="CAXIEN010000490">
    <property type="protein sequence ID" value="CAL1299237.1"/>
    <property type="molecule type" value="Genomic_DNA"/>
</dbReference>
<sequence>MISEEGLTTSATFLPSITLMRKCSTSGPRGDWLMLLKDGDARN</sequence>
<protein>
    <submittedName>
        <fullName evidence="1">Uncharacterized protein</fullName>
    </submittedName>
</protein>
<accession>A0AAV2BTN0</accession>
<organism evidence="1 2">
    <name type="scientific">Larinioides sclopetarius</name>
    <dbReference type="NCBI Taxonomy" id="280406"/>
    <lineage>
        <taxon>Eukaryota</taxon>
        <taxon>Metazoa</taxon>
        <taxon>Ecdysozoa</taxon>
        <taxon>Arthropoda</taxon>
        <taxon>Chelicerata</taxon>
        <taxon>Arachnida</taxon>
        <taxon>Araneae</taxon>
        <taxon>Araneomorphae</taxon>
        <taxon>Entelegynae</taxon>
        <taxon>Araneoidea</taxon>
        <taxon>Araneidae</taxon>
        <taxon>Larinioides</taxon>
    </lineage>
</organism>
<gene>
    <name evidence="1" type="ORF">LARSCL_LOCUS21236</name>
</gene>
<dbReference type="AlphaFoldDB" id="A0AAV2BTN0"/>
<reference evidence="1 2" key="1">
    <citation type="submission" date="2024-04" db="EMBL/GenBank/DDBJ databases">
        <authorList>
            <person name="Rising A."/>
            <person name="Reimegard J."/>
            <person name="Sonavane S."/>
            <person name="Akerstrom W."/>
            <person name="Nylinder S."/>
            <person name="Hedman E."/>
            <person name="Kallberg Y."/>
        </authorList>
    </citation>
    <scope>NUCLEOTIDE SEQUENCE [LARGE SCALE GENOMIC DNA]</scope>
</reference>
<proteinExistence type="predicted"/>
<name>A0AAV2BTN0_9ARAC</name>